<keyword evidence="5 6" id="KW-0472">Membrane</keyword>
<feature type="transmembrane region" description="Helical" evidence="6">
    <location>
        <begin position="380"/>
        <end position="401"/>
    </location>
</feature>
<feature type="transmembrane region" description="Helical" evidence="6">
    <location>
        <begin position="251"/>
        <end position="276"/>
    </location>
</feature>
<dbReference type="PANTHER" id="PTHR43826">
    <property type="entry name" value="GLUCOSE-6-PHOSPHATE EXCHANGER SLC37A4"/>
    <property type="match status" value="1"/>
</dbReference>
<evidence type="ECO:0000256" key="2">
    <source>
        <dbReference type="ARBA" id="ARBA00022448"/>
    </source>
</evidence>
<organism evidence="8 9">
    <name type="scientific">Pelotomaculum propionicicum</name>
    <dbReference type="NCBI Taxonomy" id="258475"/>
    <lineage>
        <taxon>Bacteria</taxon>
        <taxon>Bacillati</taxon>
        <taxon>Bacillota</taxon>
        <taxon>Clostridia</taxon>
        <taxon>Eubacteriales</taxon>
        <taxon>Desulfotomaculaceae</taxon>
        <taxon>Pelotomaculum</taxon>
    </lineage>
</organism>
<dbReference type="PIRSF" id="PIRSF002808">
    <property type="entry name" value="Hexose_phosphate_transp"/>
    <property type="match status" value="1"/>
</dbReference>
<evidence type="ECO:0000256" key="5">
    <source>
        <dbReference type="ARBA" id="ARBA00023136"/>
    </source>
</evidence>
<evidence type="ECO:0000256" key="4">
    <source>
        <dbReference type="ARBA" id="ARBA00022989"/>
    </source>
</evidence>
<feature type="transmembrane region" description="Helical" evidence="6">
    <location>
        <begin position="12"/>
        <end position="30"/>
    </location>
</feature>
<dbReference type="RefSeq" id="WP_134213036.1">
    <property type="nucleotide sequence ID" value="NZ_QFFZ01000008.1"/>
</dbReference>
<keyword evidence="9" id="KW-1185">Reference proteome</keyword>
<reference evidence="8 9" key="1">
    <citation type="journal article" date="2018" name="Environ. Microbiol.">
        <title>Novel energy conservation strategies and behaviour of Pelotomaculum schinkii driving syntrophic propionate catabolism.</title>
        <authorList>
            <person name="Hidalgo-Ahumada C.A.P."/>
            <person name="Nobu M.K."/>
            <person name="Narihiro T."/>
            <person name="Tamaki H."/>
            <person name="Liu W.T."/>
            <person name="Kamagata Y."/>
            <person name="Stams A.J.M."/>
            <person name="Imachi H."/>
            <person name="Sousa D.Z."/>
        </authorList>
    </citation>
    <scope>NUCLEOTIDE SEQUENCE [LARGE SCALE GENOMIC DNA]</scope>
    <source>
        <strain evidence="8 9">MGP</strain>
    </source>
</reference>
<protein>
    <submittedName>
        <fullName evidence="8">Putative sulfoacetate transporter SauU</fullName>
    </submittedName>
</protein>
<dbReference type="InterPro" id="IPR011701">
    <property type="entry name" value="MFS"/>
</dbReference>
<dbReference type="OrthoDB" id="9787026at2"/>
<dbReference type="SUPFAM" id="SSF103473">
    <property type="entry name" value="MFS general substrate transporter"/>
    <property type="match status" value="1"/>
</dbReference>
<evidence type="ECO:0000256" key="1">
    <source>
        <dbReference type="ARBA" id="ARBA00004651"/>
    </source>
</evidence>
<dbReference type="GO" id="GO:0005886">
    <property type="term" value="C:plasma membrane"/>
    <property type="evidence" value="ECO:0007669"/>
    <property type="project" value="UniProtKB-SubCell"/>
</dbReference>
<comment type="subcellular location">
    <subcellularLocation>
        <location evidence="1">Cell membrane</location>
        <topology evidence="1">Multi-pass membrane protein</topology>
    </subcellularLocation>
</comment>
<keyword evidence="3 6" id="KW-0812">Transmembrane</keyword>
<feature type="transmembrane region" description="Helical" evidence="6">
    <location>
        <begin position="107"/>
        <end position="123"/>
    </location>
</feature>
<feature type="transmembrane region" description="Helical" evidence="6">
    <location>
        <begin position="144"/>
        <end position="167"/>
    </location>
</feature>
<keyword evidence="2" id="KW-0813">Transport</keyword>
<dbReference type="Gene3D" id="1.20.1250.20">
    <property type="entry name" value="MFS general substrate transporter like domains"/>
    <property type="match status" value="2"/>
</dbReference>
<feature type="transmembrane region" description="Helical" evidence="6">
    <location>
        <begin position="173"/>
        <end position="192"/>
    </location>
</feature>
<dbReference type="GO" id="GO:0061513">
    <property type="term" value="F:glucose 6-phosphate:phosphate antiporter activity"/>
    <property type="evidence" value="ECO:0007669"/>
    <property type="project" value="TreeGrafter"/>
</dbReference>
<dbReference type="InterPro" id="IPR051337">
    <property type="entry name" value="OPA_Antiporter"/>
</dbReference>
<evidence type="ECO:0000256" key="6">
    <source>
        <dbReference type="SAM" id="Phobius"/>
    </source>
</evidence>
<feature type="transmembrane region" description="Helical" evidence="6">
    <location>
        <begin position="83"/>
        <end position="101"/>
    </location>
</feature>
<comment type="caution">
    <text evidence="8">The sequence shown here is derived from an EMBL/GenBank/DDBJ whole genome shotgun (WGS) entry which is preliminary data.</text>
</comment>
<feature type="transmembrane region" description="Helical" evidence="6">
    <location>
        <begin position="288"/>
        <end position="308"/>
    </location>
</feature>
<dbReference type="GO" id="GO:0035435">
    <property type="term" value="P:phosphate ion transmembrane transport"/>
    <property type="evidence" value="ECO:0007669"/>
    <property type="project" value="TreeGrafter"/>
</dbReference>
<evidence type="ECO:0000313" key="8">
    <source>
        <dbReference type="EMBL" id="TEB12274.1"/>
    </source>
</evidence>
<dbReference type="AlphaFoldDB" id="A0A4Y7RTE0"/>
<evidence type="ECO:0000259" key="7">
    <source>
        <dbReference type="PROSITE" id="PS50850"/>
    </source>
</evidence>
<sequence>MTTAAIKETWWRYRYWVAAVLMICYSVQYFDRVSMGVVAAPMLKDLNMTYAQYGNGTFLMLAFYGPMQAVVGFITDKFGARRVLLFSIIAWSLATWWLAHIHSVNEWYFRQIVFGILCATEFVPSSRILVRWFAKRQRAQAQAALSYAWILTPSFTPIIVTALITALGSWRPIFTIAALVGIVPFLLILSFIHDRPEQKKGLSPEEISESYEDEIASGVYTLEEVQKGNISQEKIAAQRISIGKIMTYPGWLQICIAYIVIQALAWAAFSWIPLYLKETFGFNLNTMGLWSCTYFAGGVIGSLLGSTLSDKLFKGKRKPVILVSYIGVIPFLLLFAFFQKGVSPIALLLTLSACGFFANCCWGAWFAWPAEIFSAEVHAKALGIINAFGYFVGAAGAPLVMSRLVIKTDAGASYTWAWIFIAALAIIGAILVATAKEMKSMAHTQAENAAKA</sequence>
<evidence type="ECO:0000313" key="9">
    <source>
        <dbReference type="Proteomes" id="UP000297597"/>
    </source>
</evidence>
<feature type="transmembrane region" description="Helical" evidence="6">
    <location>
        <begin position="320"/>
        <end position="339"/>
    </location>
</feature>
<keyword evidence="4 6" id="KW-1133">Transmembrane helix</keyword>
<name>A0A4Y7RTE0_9FIRM</name>
<gene>
    <name evidence="8" type="primary">sauU_1</name>
    <name evidence="8" type="ORF">Pmgp_01165</name>
</gene>
<feature type="transmembrane region" description="Helical" evidence="6">
    <location>
        <begin position="345"/>
        <end position="368"/>
    </location>
</feature>
<dbReference type="Pfam" id="PF07690">
    <property type="entry name" value="MFS_1"/>
    <property type="match status" value="1"/>
</dbReference>
<dbReference type="InterPro" id="IPR036259">
    <property type="entry name" value="MFS_trans_sf"/>
</dbReference>
<feature type="transmembrane region" description="Helical" evidence="6">
    <location>
        <begin position="50"/>
        <end position="71"/>
    </location>
</feature>
<dbReference type="EMBL" id="QFFZ01000008">
    <property type="protein sequence ID" value="TEB12274.1"/>
    <property type="molecule type" value="Genomic_DNA"/>
</dbReference>
<dbReference type="PANTHER" id="PTHR43826:SF3">
    <property type="entry name" value="GLUCOSE-6-PHOSPHATE EXCHANGER SLC37A4"/>
    <property type="match status" value="1"/>
</dbReference>
<feature type="transmembrane region" description="Helical" evidence="6">
    <location>
        <begin position="413"/>
        <end position="433"/>
    </location>
</feature>
<dbReference type="Proteomes" id="UP000297597">
    <property type="component" value="Unassembled WGS sequence"/>
</dbReference>
<dbReference type="InterPro" id="IPR020846">
    <property type="entry name" value="MFS_dom"/>
</dbReference>
<accession>A0A4Y7RTE0</accession>
<evidence type="ECO:0000256" key="3">
    <source>
        <dbReference type="ARBA" id="ARBA00022692"/>
    </source>
</evidence>
<dbReference type="PROSITE" id="PS50850">
    <property type="entry name" value="MFS"/>
    <property type="match status" value="1"/>
</dbReference>
<feature type="domain" description="Major facilitator superfamily (MFS) profile" evidence="7">
    <location>
        <begin position="17"/>
        <end position="440"/>
    </location>
</feature>
<dbReference type="InterPro" id="IPR000849">
    <property type="entry name" value="Sugar_P_transporter"/>
</dbReference>
<proteinExistence type="predicted"/>